<protein>
    <submittedName>
        <fullName evidence="1">Uncharacterized protein</fullName>
    </submittedName>
</protein>
<proteinExistence type="predicted"/>
<keyword evidence="2" id="KW-1185">Reference proteome</keyword>
<sequence length="159" mass="18222">MDTICQTESPLLRLPAEIRNMIYSYAITTTTIYTSAIGRVFFCVLPDNTNPSSKGRVPTISLHRQITLPQVCRQLRAETYSLLFAINTLEISGLRCSSTTDDYPADVRNAVEVLRVQLWPHLDSELELFIGSLAKWERLRRIILLPSQQKLSRWELDEP</sequence>
<name>A0A8K0VXM6_9PLEO</name>
<organism evidence="1 2">
    <name type="scientific">Paraphoma chrysanthemicola</name>
    <dbReference type="NCBI Taxonomy" id="798071"/>
    <lineage>
        <taxon>Eukaryota</taxon>
        <taxon>Fungi</taxon>
        <taxon>Dikarya</taxon>
        <taxon>Ascomycota</taxon>
        <taxon>Pezizomycotina</taxon>
        <taxon>Dothideomycetes</taxon>
        <taxon>Pleosporomycetidae</taxon>
        <taxon>Pleosporales</taxon>
        <taxon>Pleosporineae</taxon>
        <taxon>Phaeosphaeriaceae</taxon>
        <taxon>Paraphoma</taxon>
    </lineage>
</organism>
<dbReference type="Proteomes" id="UP000813461">
    <property type="component" value="Unassembled WGS sequence"/>
</dbReference>
<dbReference type="OrthoDB" id="5413827at2759"/>
<dbReference type="EMBL" id="JAGMVJ010000012">
    <property type="protein sequence ID" value="KAH7084321.1"/>
    <property type="molecule type" value="Genomic_DNA"/>
</dbReference>
<dbReference type="PANTHER" id="PTHR38790">
    <property type="entry name" value="2EXR DOMAIN-CONTAINING PROTEIN-RELATED"/>
    <property type="match status" value="1"/>
</dbReference>
<evidence type="ECO:0000313" key="2">
    <source>
        <dbReference type="Proteomes" id="UP000813461"/>
    </source>
</evidence>
<dbReference type="AlphaFoldDB" id="A0A8K0VXM6"/>
<evidence type="ECO:0000313" key="1">
    <source>
        <dbReference type="EMBL" id="KAH7084321.1"/>
    </source>
</evidence>
<comment type="caution">
    <text evidence="1">The sequence shown here is derived from an EMBL/GenBank/DDBJ whole genome shotgun (WGS) entry which is preliminary data.</text>
</comment>
<reference evidence="1" key="1">
    <citation type="journal article" date="2021" name="Nat. Commun.">
        <title>Genetic determinants of endophytism in the Arabidopsis root mycobiome.</title>
        <authorList>
            <person name="Mesny F."/>
            <person name="Miyauchi S."/>
            <person name="Thiergart T."/>
            <person name="Pickel B."/>
            <person name="Atanasova L."/>
            <person name="Karlsson M."/>
            <person name="Huettel B."/>
            <person name="Barry K.W."/>
            <person name="Haridas S."/>
            <person name="Chen C."/>
            <person name="Bauer D."/>
            <person name="Andreopoulos W."/>
            <person name="Pangilinan J."/>
            <person name="LaButti K."/>
            <person name="Riley R."/>
            <person name="Lipzen A."/>
            <person name="Clum A."/>
            <person name="Drula E."/>
            <person name="Henrissat B."/>
            <person name="Kohler A."/>
            <person name="Grigoriev I.V."/>
            <person name="Martin F.M."/>
            <person name="Hacquard S."/>
        </authorList>
    </citation>
    <scope>NUCLEOTIDE SEQUENCE</scope>
    <source>
        <strain evidence="1">MPI-SDFR-AT-0120</strain>
    </source>
</reference>
<dbReference type="PANTHER" id="PTHR38790:SF4">
    <property type="entry name" value="2EXR DOMAIN-CONTAINING PROTEIN"/>
    <property type="match status" value="1"/>
</dbReference>
<accession>A0A8K0VXM6</accession>
<gene>
    <name evidence="1" type="ORF">FB567DRAFT_79441</name>
</gene>